<dbReference type="GO" id="GO:0003725">
    <property type="term" value="F:double-stranded RNA binding"/>
    <property type="evidence" value="ECO:0007669"/>
    <property type="project" value="TreeGrafter"/>
</dbReference>
<proteinExistence type="inferred from homology"/>
<evidence type="ECO:0000256" key="8">
    <source>
        <dbReference type="SAM" id="MobiDB-lite"/>
    </source>
</evidence>
<comment type="similarity">
    <text evidence="1">Belongs to the DEAD box helicase family. DEAH subfamily.</text>
</comment>
<accession>A0A4S2N8D2</accession>
<feature type="compositionally biased region" description="Polar residues" evidence="8">
    <location>
        <begin position="138"/>
        <end position="157"/>
    </location>
</feature>
<dbReference type="InterPro" id="IPR027417">
    <property type="entry name" value="P-loop_NTPase"/>
</dbReference>
<dbReference type="SMART" id="SM00487">
    <property type="entry name" value="DEXDc"/>
    <property type="match status" value="1"/>
</dbReference>
<dbReference type="InterPro" id="IPR007502">
    <property type="entry name" value="Helicase-assoc_dom"/>
</dbReference>
<organism evidence="11 12">
    <name type="scientific">Ascodesmis nigricans</name>
    <dbReference type="NCBI Taxonomy" id="341454"/>
    <lineage>
        <taxon>Eukaryota</taxon>
        <taxon>Fungi</taxon>
        <taxon>Dikarya</taxon>
        <taxon>Ascomycota</taxon>
        <taxon>Pezizomycotina</taxon>
        <taxon>Pezizomycetes</taxon>
        <taxon>Pezizales</taxon>
        <taxon>Ascodesmidaceae</taxon>
        <taxon>Ascodesmis</taxon>
    </lineage>
</organism>
<feature type="region of interest" description="Disordered" evidence="8">
    <location>
        <begin position="402"/>
        <end position="465"/>
    </location>
</feature>
<gene>
    <name evidence="11" type="ORF">EX30DRAFT_392800</name>
</gene>
<dbReference type="Gene3D" id="3.40.50.300">
    <property type="entry name" value="P-loop containing nucleotide triphosphate hydrolases"/>
    <property type="match status" value="2"/>
</dbReference>
<dbReference type="CDD" id="cd18791">
    <property type="entry name" value="SF2_C_RHA"/>
    <property type="match status" value="1"/>
</dbReference>
<evidence type="ECO:0000259" key="9">
    <source>
        <dbReference type="PROSITE" id="PS51192"/>
    </source>
</evidence>
<dbReference type="Proteomes" id="UP000298138">
    <property type="component" value="Unassembled WGS sequence"/>
</dbReference>
<dbReference type="PROSITE" id="PS00690">
    <property type="entry name" value="DEAH_ATP_HELICASE"/>
    <property type="match status" value="1"/>
</dbReference>
<dbReference type="GO" id="GO:0005524">
    <property type="term" value="F:ATP binding"/>
    <property type="evidence" value="ECO:0007669"/>
    <property type="project" value="UniProtKB-KW"/>
</dbReference>
<dbReference type="Pfam" id="PF21010">
    <property type="entry name" value="HA2_C"/>
    <property type="match status" value="1"/>
</dbReference>
<evidence type="ECO:0000256" key="1">
    <source>
        <dbReference type="ARBA" id="ARBA00008792"/>
    </source>
</evidence>
<dbReference type="FunFam" id="3.40.50.300:FF:000145">
    <property type="entry name" value="probable ATP-dependent RNA helicase DHX40"/>
    <property type="match status" value="1"/>
</dbReference>
<dbReference type="InterPro" id="IPR001650">
    <property type="entry name" value="Helicase_C-like"/>
</dbReference>
<evidence type="ECO:0000256" key="3">
    <source>
        <dbReference type="ARBA" id="ARBA00022741"/>
    </source>
</evidence>
<dbReference type="SMART" id="SM00847">
    <property type="entry name" value="HA2"/>
    <property type="match status" value="1"/>
</dbReference>
<evidence type="ECO:0000256" key="5">
    <source>
        <dbReference type="ARBA" id="ARBA00022806"/>
    </source>
</evidence>
<dbReference type="InterPro" id="IPR014001">
    <property type="entry name" value="Helicase_ATP-bd"/>
</dbReference>
<dbReference type="Pfam" id="PF00271">
    <property type="entry name" value="Helicase_C"/>
    <property type="match status" value="1"/>
</dbReference>
<evidence type="ECO:0000313" key="12">
    <source>
        <dbReference type="Proteomes" id="UP000298138"/>
    </source>
</evidence>
<dbReference type="SMART" id="SM00490">
    <property type="entry name" value="HELICc"/>
    <property type="match status" value="1"/>
</dbReference>
<dbReference type="InParanoid" id="A0A4S2N8D2"/>
<dbReference type="STRING" id="341454.A0A4S2N8D2"/>
<comment type="catalytic activity">
    <reaction evidence="7">
        <text>ATP + H2O = ADP + phosphate + H(+)</text>
        <dbReference type="Rhea" id="RHEA:13065"/>
        <dbReference type="ChEBI" id="CHEBI:15377"/>
        <dbReference type="ChEBI" id="CHEBI:15378"/>
        <dbReference type="ChEBI" id="CHEBI:30616"/>
        <dbReference type="ChEBI" id="CHEBI:43474"/>
        <dbReference type="ChEBI" id="CHEBI:456216"/>
        <dbReference type="EC" id="3.6.4.13"/>
    </reaction>
</comment>
<keyword evidence="5" id="KW-0347">Helicase</keyword>
<feature type="compositionally biased region" description="Basic and acidic residues" evidence="8">
    <location>
        <begin position="44"/>
        <end position="70"/>
    </location>
</feature>
<evidence type="ECO:0000256" key="4">
    <source>
        <dbReference type="ARBA" id="ARBA00022801"/>
    </source>
</evidence>
<evidence type="ECO:0000256" key="6">
    <source>
        <dbReference type="ARBA" id="ARBA00022840"/>
    </source>
</evidence>
<dbReference type="Pfam" id="PF04408">
    <property type="entry name" value="WHD_HA2"/>
    <property type="match status" value="1"/>
</dbReference>
<dbReference type="GO" id="GO:0003724">
    <property type="term" value="F:RNA helicase activity"/>
    <property type="evidence" value="ECO:0007669"/>
    <property type="project" value="UniProtKB-EC"/>
</dbReference>
<keyword evidence="4 11" id="KW-0378">Hydrolase</keyword>
<feature type="domain" description="Helicase ATP-binding" evidence="9">
    <location>
        <begin position="198"/>
        <end position="374"/>
    </location>
</feature>
<dbReference type="Gene3D" id="1.20.120.1080">
    <property type="match status" value="1"/>
</dbReference>
<evidence type="ECO:0000256" key="7">
    <source>
        <dbReference type="ARBA" id="ARBA00047984"/>
    </source>
</evidence>
<dbReference type="GO" id="GO:1990904">
    <property type="term" value="C:ribonucleoprotein complex"/>
    <property type="evidence" value="ECO:0007669"/>
    <property type="project" value="UniProtKB-ARBA"/>
</dbReference>
<feature type="compositionally biased region" description="Basic and acidic residues" evidence="8">
    <location>
        <begin position="402"/>
        <end position="423"/>
    </location>
</feature>
<protein>
    <recommendedName>
        <fullName evidence="2">RNA helicase</fullName>
        <ecNumber evidence="2">3.6.4.13</ecNumber>
    </recommendedName>
</protein>
<evidence type="ECO:0000256" key="2">
    <source>
        <dbReference type="ARBA" id="ARBA00012552"/>
    </source>
</evidence>
<keyword evidence="12" id="KW-1185">Reference proteome</keyword>
<dbReference type="Pfam" id="PF00270">
    <property type="entry name" value="DEAD"/>
    <property type="match status" value="1"/>
</dbReference>
<dbReference type="GO" id="GO:0045943">
    <property type="term" value="P:positive regulation of transcription by RNA polymerase I"/>
    <property type="evidence" value="ECO:0007669"/>
    <property type="project" value="TreeGrafter"/>
</dbReference>
<reference evidence="11 12" key="1">
    <citation type="submission" date="2019-04" db="EMBL/GenBank/DDBJ databases">
        <title>Comparative genomics and transcriptomics to analyze fruiting body development in filamentous ascomycetes.</title>
        <authorList>
            <consortium name="DOE Joint Genome Institute"/>
            <person name="Lutkenhaus R."/>
            <person name="Traeger S."/>
            <person name="Breuer J."/>
            <person name="Kuo A."/>
            <person name="Lipzen A."/>
            <person name="Pangilinan J."/>
            <person name="Dilworth D."/>
            <person name="Sandor L."/>
            <person name="Poggeler S."/>
            <person name="Barry K."/>
            <person name="Grigoriev I.V."/>
            <person name="Nowrousian M."/>
        </authorList>
    </citation>
    <scope>NUCLEOTIDE SEQUENCE [LARGE SCALE GENOMIC DNA]</scope>
    <source>
        <strain evidence="11 12">CBS 389.68</strain>
    </source>
</reference>
<name>A0A4S2N8D2_9PEZI</name>
<dbReference type="PANTHER" id="PTHR18934:SF118">
    <property type="entry name" value="ATP-DEPENDENT RNA HELICASE DHX33"/>
    <property type="match status" value="1"/>
</dbReference>
<dbReference type="FunFam" id="3.40.50.300:FF:000578">
    <property type="entry name" value="probable ATP-dependent RNA helicase DHX35"/>
    <property type="match status" value="1"/>
</dbReference>
<evidence type="ECO:0000313" key="11">
    <source>
        <dbReference type="EMBL" id="TGZ85454.1"/>
    </source>
</evidence>
<dbReference type="Pfam" id="PF07717">
    <property type="entry name" value="OB_NTP_bind"/>
    <property type="match status" value="1"/>
</dbReference>
<dbReference type="EMBL" id="ML220112">
    <property type="protein sequence ID" value="TGZ85454.1"/>
    <property type="molecule type" value="Genomic_DNA"/>
</dbReference>
<dbReference type="CDD" id="cd17917">
    <property type="entry name" value="DEXHc_RHA-like"/>
    <property type="match status" value="1"/>
</dbReference>
<dbReference type="PANTHER" id="PTHR18934">
    <property type="entry name" value="ATP-DEPENDENT RNA HELICASE"/>
    <property type="match status" value="1"/>
</dbReference>
<dbReference type="PROSITE" id="PS51192">
    <property type="entry name" value="HELICASE_ATP_BIND_1"/>
    <property type="match status" value="1"/>
</dbReference>
<sequence length="949" mass="105493">MLSTPRPQAAPSLLFDDGLTRFSKSKPAESTTLGEPPKKSNRQLKAEAKKRAWEERIAKREAERTRKAEAGDNEEAAFLEKKRKLAEQRKLMGSGSPEKNEKQEQQHKKQKKRKEVPEEHQRKRQKTAGELPLLNGFFPTSVQSPKQKPKNVTQETPQKLEPKFTPSQSDPIHPKQRSSALLSQRQSLPIWAHQSALRQCLIDRDVLVMVGATGSGKSTQLPQFMLNEPWMARRTVPGIDGKVGGCIAITQPRRVAATNLARRVATEAGVKLGEEVGYSVRFDAKAGPKTKIKFLTDGMLLQEMLRDPLLRKYSCIVVDEAHERTVDTDLVMGFLRRLVYGERKGSLKVVVMSATMEVEGMSKFMEENNGQDLDVAAEGEDAAEEGGDIEMKEALAAAVEEALAKEDEEAKEKEEETHPESRKEKRRKKKKKKQSQIDMLLAPRSATPEPVSPVVAEETKPQDDGPESMALYGSIALFQVPGRQFPVDVYHAPEPVTDYVDSALRTIFQIHYSEPLPGDILVFLTGQEEIDSLQKLIEEYAKDLDKTVPRILVLPLYAALPPKEQQRVFLPAPTPNTRKIILSTNIAETSVTVSGVRHVIDTGKAKIKQFRPNLGLDSLLVSEISQSSALQRTGRAGREAPGKCYRLYTEESFKALAQATVPEILRADLAQTILRLKARGCDDIVSFPFLSPPPRNALLAALEQLLGLAALDDTGALTQLGKDMSLLPLLPPQARVLLAAKNAEVVEETIDVISALSGTDSIFVFTTDEEQREAAMEKQKEFLRQEGDHIMLLEIVRAYAAVRPGERRQWCKDHFINPRTMANIWDVRKQLRVLMDVSSSAPEDDEEEEGSESVEVVSPDTAQAVLKCFLTGYYRNTAKLDGRTGGYVTVVGAGNDVVIHPGSSLTGKKREAVVFQELVWTTRPYARWCSAVQMDWIADAAPGVLKRSL</sequence>
<dbReference type="AlphaFoldDB" id="A0A4S2N8D2"/>
<dbReference type="OrthoDB" id="10253254at2759"/>
<feature type="compositionally biased region" description="Basic residues" evidence="8">
    <location>
        <begin position="424"/>
        <end position="434"/>
    </location>
</feature>
<dbReference type="InterPro" id="IPR011709">
    <property type="entry name" value="DEAD-box_helicase_OB_fold"/>
</dbReference>
<dbReference type="InterPro" id="IPR002464">
    <property type="entry name" value="DNA/RNA_helicase_DEAH_CS"/>
</dbReference>
<keyword evidence="6" id="KW-0067">ATP-binding</keyword>
<evidence type="ECO:0000259" key="10">
    <source>
        <dbReference type="PROSITE" id="PS51194"/>
    </source>
</evidence>
<dbReference type="SUPFAM" id="SSF52540">
    <property type="entry name" value="P-loop containing nucleoside triphosphate hydrolases"/>
    <property type="match status" value="1"/>
</dbReference>
<dbReference type="InterPro" id="IPR048333">
    <property type="entry name" value="HA2_WH"/>
</dbReference>
<dbReference type="PROSITE" id="PS51194">
    <property type="entry name" value="HELICASE_CTER"/>
    <property type="match status" value="1"/>
</dbReference>
<dbReference type="InterPro" id="IPR011545">
    <property type="entry name" value="DEAD/DEAH_box_helicase_dom"/>
</dbReference>
<dbReference type="GO" id="GO:0005730">
    <property type="term" value="C:nucleolus"/>
    <property type="evidence" value="ECO:0007669"/>
    <property type="project" value="TreeGrafter"/>
</dbReference>
<dbReference type="GO" id="GO:0016787">
    <property type="term" value="F:hydrolase activity"/>
    <property type="evidence" value="ECO:0007669"/>
    <property type="project" value="UniProtKB-KW"/>
</dbReference>
<feature type="region of interest" description="Disordered" evidence="8">
    <location>
        <begin position="1"/>
        <end position="181"/>
    </location>
</feature>
<feature type="domain" description="Helicase C-terminal" evidence="10">
    <location>
        <begin position="506"/>
        <end position="680"/>
    </location>
</feature>
<feature type="compositionally biased region" description="Basic and acidic residues" evidence="8">
    <location>
        <begin position="98"/>
        <end position="107"/>
    </location>
</feature>
<keyword evidence="3" id="KW-0547">Nucleotide-binding</keyword>
<dbReference type="EC" id="3.6.4.13" evidence="2"/>